<keyword evidence="2" id="KW-1185">Reference proteome</keyword>
<accession>A0ABQ1YYW0</accession>
<name>A0ABQ1YYW0_9BACL</name>
<gene>
    <name evidence="1" type="ORF">GCM10008014_03230</name>
</gene>
<sequence>MSINIVQQLKLLQHIYSKSTTWDEELRASRQTVPEDVTMEQLQALEAAGHEPNRFVRPQHEDTIQELRTLAERWTVQDASRAFVASLWSAPMIWRSLLTGKLIASSIPNHEYKPYPSSHKCQICGLDVNDGVDTSLQWYWRMTSGTPLDGNMFGHALAMREMAASPEIPAPTEYDRWTLRAVLTVLRNLPPKTRYSKAADAMKKAQLLPSKKIYVYRDLLETLALTGILDTPEQPGMVTAFTSYAERDKRPNTRVEVQAPLAWWDSSFGINEQNLSRIFSEFNCNDVSLEHRPEPNPPANETVIGAFESRRSVGTKAKVPKKSPDAGTGEVQPGDVYAVKVLSGAWVTVYCHEVKDKRARVEYLDGVFPDMPGKEELILTVRPRPDERWQCSAIGMDSTSWVRRVARDMPAPAADQPAPNRIPFHAAKELRHMASWCFPDL</sequence>
<dbReference type="EMBL" id="BMFU01000001">
    <property type="protein sequence ID" value="GGH42759.1"/>
    <property type="molecule type" value="Genomic_DNA"/>
</dbReference>
<dbReference type="Proteomes" id="UP000652153">
    <property type="component" value="Unassembled WGS sequence"/>
</dbReference>
<comment type="caution">
    <text evidence="1">The sequence shown here is derived from an EMBL/GenBank/DDBJ whole genome shotgun (WGS) entry which is preliminary data.</text>
</comment>
<evidence type="ECO:0000313" key="2">
    <source>
        <dbReference type="Proteomes" id="UP000652153"/>
    </source>
</evidence>
<organism evidence="1 2">
    <name type="scientific">Paenibacillus silvae</name>
    <dbReference type="NCBI Taxonomy" id="1325358"/>
    <lineage>
        <taxon>Bacteria</taxon>
        <taxon>Bacillati</taxon>
        <taxon>Bacillota</taxon>
        <taxon>Bacilli</taxon>
        <taxon>Bacillales</taxon>
        <taxon>Paenibacillaceae</taxon>
        <taxon>Paenibacillus</taxon>
    </lineage>
</organism>
<proteinExistence type="predicted"/>
<reference evidence="2" key="1">
    <citation type="journal article" date="2019" name="Int. J. Syst. Evol. Microbiol.">
        <title>The Global Catalogue of Microorganisms (GCM) 10K type strain sequencing project: providing services to taxonomists for standard genome sequencing and annotation.</title>
        <authorList>
            <consortium name="The Broad Institute Genomics Platform"/>
            <consortium name="The Broad Institute Genome Sequencing Center for Infectious Disease"/>
            <person name="Wu L."/>
            <person name="Ma J."/>
        </authorList>
    </citation>
    <scope>NUCLEOTIDE SEQUENCE [LARGE SCALE GENOMIC DNA]</scope>
    <source>
        <strain evidence="2">CGMCC 1.12770</strain>
    </source>
</reference>
<protein>
    <submittedName>
        <fullName evidence="1">Uncharacterized protein</fullName>
    </submittedName>
</protein>
<evidence type="ECO:0000313" key="1">
    <source>
        <dbReference type="EMBL" id="GGH42759.1"/>
    </source>
</evidence>
<dbReference type="RefSeq" id="WP_229729605.1">
    <property type="nucleotide sequence ID" value="NZ_BMFU01000001.1"/>
</dbReference>